<dbReference type="EMBL" id="SJKB01000052">
    <property type="protein sequence ID" value="TCC44375.1"/>
    <property type="molecule type" value="Genomic_DNA"/>
</dbReference>
<name>A0A4R0JQS2_9ACTN</name>
<keyword evidence="2" id="KW-1185">Reference proteome</keyword>
<reference evidence="1 2" key="1">
    <citation type="submission" date="2019-02" db="EMBL/GenBank/DDBJ databases">
        <title>Kribbella capetownensis sp. nov. and Kribbella speibonae sp. nov., isolated from soil.</title>
        <authorList>
            <person name="Curtis S.M."/>
            <person name="Norton I."/>
            <person name="Everest G.J."/>
            <person name="Meyers P.R."/>
        </authorList>
    </citation>
    <scope>NUCLEOTIDE SEQUENCE [LARGE SCALE GENOMIC DNA]</scope>
    <source>
        <strain evidence="1 2">NRRL B-24813</strain>
    </source>
</reference>
<dbReference type="AlphaFoldDB" id="A0A4R0JQS2"/>
<comment type="caution">
    <text evidence="1">The sequence shown here is derived from an EMBL/GenBank/DDBJ whole genome shotgun (WGS) entry which is preliminary data.</text>
</comment>
<dbReference type="OrthoDB" id="9955905at2"/>
<protein>
    <submittedName>
        <fullName evidence="1">Uncharacterized protein</fullName>
    </submittedName>
</protein>
<dbReference type="Proteomes" id="UP000291144">
    <property type="component" value="Unassembled WGS sequence"/>
</dbReference>
<sequence length="104" mass="11170">MGITATWAVTTEPDRFAAHARDGIAPLLDWSPTEDAGNVRAPWSVLECREIDLGASAQLVDWWEKADGSPLLLIGVFDSDGADVVSYGSTGTVRTFIGLEGYWG</sequence>
<organism evidence="1 2">
    <name type="scientific">Kribbella pittospori</name>
    <dbReference type="NCBI Taxonomy" id="722689"/>
    <lineage>
        <taxon>Bacteria</taxon>
        <taxon>Bacillati</taxon>
        <taxon>Actinomycetota</taxon>
        <taxon>Actinomycetes</taxon>
        <taxon>Propionibacteriales</taxon>
        <taxon>Kribbellaceae</taxon>
        <taxon>Kribbella</taxon>
    </lineage>
</organism>
<proteinExistence type="predicted"/>
<dbReference type="RefSeq" id="WP_131367563.1">
    <property type="nucleotide sequence ID" value="NZ_SJKB01000052.1"/>
</dbReference>
<evidence type="ECO:0000313" key="1">
    <source>
        <dbReference type="EMBL" id="TCC44375.1"/>
    </source>
</evidence>
<gene>
    <name evidence="1" type="ORF">E0H73_45585</name>
</gene>
<evidence type="ECO:0000313" key="2">
    <source>
        <dbReference type="Proteomes" id="UP000291144"/>
    </source>
</evidence>
<accession>A0A4R0JQS2</accession>